<name>A0ABQ9TIK4_SAGOE</name>
<reference evidence="2 3" key="1">
    <citation type="submission" date="2023-05" db="EMBL/GenBank/DDBJ databases">
        <title>B98-5 Cell Line De Novo Hybrid Assembly: An Optical Mapping Approach.</title>
        <authorList>
            <person name="Kananen K."/>
            <person name="Auerbach J.A."/>
            <person name="Kautto E."/>
            <person name="Blachly J.S."/>
        </authorList>
    </citation>
    <scope>NUCLEOTIDE SEQUENCE [LARGE SCALE GENOMIC DNA]</scope>
    <source>
        <strain evidence="2">B95-8</strain>
        <tissue evidence="2">Cell line</tissue>
    </source>
</reference>
<feature type="compositionally biased region" description="Polar residues" evidence="1">
    <location>
        <begin position="1"/>
        <end position="13"/>
    </location>
</feature>
<proteinExistence type="predicted"/>
<evidence type="ECO:0000313" key="2">
    <source>
        <dbReference type="EMBL" id="KAK2084588.1"/>
    </source>
</evidence>
<keyword evidence="3" id="KW-1185">Reference proteome</keyword>
<feature type="compositionally biased region" description="Basic residues" evidence="1">
    <location>
        <begin position="104"/>
        <end position="114"/>
    </location>
</feature>
<feature type="compositionally biased region" description="Pro residues" evidence="1">
    <location>
        <begin position="134"/>
        <end position="148"/>
    </location>
</feature>
<protein>
    <submittedName>
        <fullName evidence="2">Uncharacterized protein</fullName>
    </submittedName>
</protein>
<comment type="caution">
    <text evidence="2">The sequence shown here is derived from an EMBL/GenBank/DDBJ whole genome shotgun (WGS) entry which is preliminary data.</text>
</comment>
<evidence type="ECO:0000256" key="1">
    <source>
        <dbReference type="SAM" id="MobiDB-lite"/>
    </source>
</evidence>
<dbReference type="EMBL" id="JASSZA010000022">
    <property type="protein sequence ID" value="KAK2084588.1"/>
    <property type="molecule type" value="Genomic_DNA"/>
</dbReference>
<dbReference type="Proteomes" id="UP001266305">
    <property type="component" value="Unassembled WGS sequence"/>
</dbReference>
<feature type="compositionally biased region" description="Basic and acidic residues" evidence="1">
    <location>
        <begin position="16"/>
        <end position="25"/>
    </location>
</feature>
<feature type="region of interest" description="Disordered" evidence="1">
    <location>
        <begin position="57"/>
        <end position="162"/>
    </location>
</feature>
<sequence length="222" mass="23695">MSASYILPSNSQGDGLGEREPRIFTRESPAPEATQPPRAHFPSLRTRAHALARLAHRFPREACAPRRPLRPPGPYPEADAPAAPYIQPARPLQLRTSRVPANAARRRSMVRSRNRGAPGDPAPRIRGPALGSAPPRPRGLPAPPPVTPTQPSASSQCGPGARIPASPAHGYTCVQGRRLTCPLPGSPKPRLRLLLCLGTLREAPKRVEAGREAGGPRAGETE</sequence>
<evidence type="ECO:0000313" key="3">
    <source>
        <dbReference type="Proteomes" id="UP001266305"/>
    </source>
</evidence>
<feature type="region of interest" description="Disordered" evidence="1">
    <location>
        <begin position="1"/>
        <end position="43"/>
    </location>
</feature>
<accession>A0ABQ9TIK4</accession>
<organism evidence="2 3">
    <name type="scientific">Saguinus oedipus</name>
    <name type="common">Cotton-top tamarin</name>
    <name type="synonym">Oedipomidas oedipus</name>
    <dbReference type="NCBI Taxonomy" id="9490"/>
    <lineage>
        <taxon>Eukaryota</taxon>
        <taxon>Metazoa</taxon>
        <taxon>Chordata</taxon>
        <taxon>Craniata</taxon>
        <taxon>Vertebrata</taxon>
        <taxon>Euteleostomi</taxon>
        <taxon>Mammalia</taxon>
        <taxon>Eutheria</taxon>
        <taxon>Euarchontoglires</taxon>
        <taxon>Primates</taxon>
        <taxon>Haplorrhini</taxon>
        <taxon>Platyrrhini</taxon>
        <taxon>Cebidae</taxon>
        <taxon>Callitrichinae</taxon>
        <taxon>Saguinus</taxon>
    </lineage>
</organism>
<gene>
    <name evidence="2" type="ORF">P7K49_037621</name>
</gene>